<gene>
    <name evidence="3" type="ORF">DFH08DRAFT_809143</name>
</gene>
<dbReference type="InterPro" id="IPR036047">
    <property type="entry name" value="F-box-like_dom_sf"/>
</dbReference>
<accession>A0AAD7A129</accession>
<reference evidence="3" key="1">
    <citation type="submission" date="2023-03" db="EMBL/GenBank/DDBJ databases">
        <title>Massive genome expansion in bonnet fungi (Mycena s.s.) driven by repeated elements and novel gene families across ecological guilds.</title>
        <authorList>
            <consortium name="Lawrence Berkeley National Laboratory"/>
            <person name="Harder C.B."/>
            <person name="Miyauchi S."/>
            <person name="Viragh M."/>
            <person name="Kuo A."/>
            <person name="Thoen E."/>
            <person name="Andreopoulos B."/>
            <person name="Lu D."/>
            <person name="Skrede I."/>
            <person name="Drula E."/>
            <person name="Henrissat B."/>
            <person name="Morin E."/>
            <person name="Kohler A."/>
            <person name="Barry K."/>
            <person name="LaButti K."/>
            <person name="Morin E."/>
            <person name="Salamov A."/>
            <person name="Lipzen A."/>
            <person name="Mereny Z."/>
            <person name="Hegedus B."/>
            <person name="Baldrian P."/>
            <person name="Stursova M."/>
            <person name="Weitz H."/>
            <person name="Taylor A."/>
            <person name="Grigoriev I.V."/>
            <person name="Nagy L.G."/>
            <person name="Martin F."/>
            <person name="Kauserud H."/>
        </authorList>
    </citation>
    <scope>NUCLEOTIDE SEQUENCE</scope>
    <source>
        <strain evidence="3">CBHHK002</strain>
    </source>
</reference>
<name>A0AAD7A129_9AGAR</name>
<proteinExistence type="predicted"/>
<evidence type="ECO:0000313" key="4">
    <source>
        <dbReference type="Proteomes" id="UP001218218"/>
    </source>
</evidence>
<dbReference type="SUPFAM" id="SSF81383">
    <property type="entry name" value="F-box domain"/>
    <property type="match status" value="1"/>
</dbReference>
<keyword evidence="4" id="KW-1185">Reference proteome</keyword>
<evidence type="ECO:0000259" key="2">
    <source>
        <dbReference type="PROSITE" id="PS50181"/>
    </source>
</evidence>
<dbReference type="EMBL" id="JARIHO010000019">
    <property type="protein sequence ID" value="KAJ7347384.1"/>
    <property type="molecule type" value="Genomic_DNA"/>
</dbReference>
<dbReference type="Gene3D" id="1.20.1280.50">
    <property type="match status" value="1"/>
</dbReference>
<evidence type="ECO:0000256" key="1">
    <source>
        <dbReference type="SAM" id="MobiDB-lite"/>
    </source>
</evidence>
<dbReference type="CDD" id="cd09917">
    <property type="entry name" value="F-box_SF"/>
    <property type="match status" value="1"/>
</dbReference>
<feature type="domain" description="F-box" evidence="2">
    <location>
        <begin position="245"/>
        <end position="291"/>
    </location>
</feature>
<dbReference type="Proteomes" id="UP001218218">
    <property type="component" value="Unassembled WGS sequence"/>
</dbReference>
<feature type="region of interest" description="Disordered" evidence="1">
    <location>
        <begin position="213"/>
        <end position="233"/>
    </location>
</feature>
<organism evidence="3 4">
    <name type="scientific">Mycena albidolilacea</name>
    <dbReference type="NCBI Taxonomy" id="1033008"/>
    <lineage>
        <taxon>Eukaryota</taxon>
        <taxon>Fungi</taxon>
        <taxon>Dikarya</taxon>
        <taxon>Basidiomycota</taxon>
        <taxon>Agaricomycotina</taxon>
        <taxon>Agaricomycetes</taxon>
        <taxon>Agaricomycetidae</taxon>
        <taxon>Agaricales</taxon>
        <taxon>Marasmiineae</taxon>
        <taxon>Mycenaceae</taxon>
        <taxon>Mycena</taxon>
    </lineage>
</organism>
<dbReference type="AlphaFoldDB" id="A0AAD7A129"/>
<dbReference type="Pfam" id="PF00646">
    <property type="entry name" value="F-box"/>
    <property type="match status" value="1"/>
</dbReference>
<protein>
    <recommendedName>
        <fullName evidence="2">F-box domain-containing protein</fullName>
    </recommendedName>
</protein>
<dbReference type="PROSITE" id="PS50181">
    <property type="entry name" value="FBOX"/>
    <property type="match status" value="1"/>
</dbReference>
<sequence>MSSQKGSGAYRELVGNGGAGGVVDVVWVAGSAAAGGGGASTEGRARAARVTVEDGGCTRGGDSGLHQAPRRALLARGLATGAVASAQRDAWRLLAVWRGVRAEALAGRDARKAMLSRRRRGIASLRQAAGSRREGVARVGGRGCSWMRQKTAGCRAHVLQRRDGQWALHVPGGLRAGNAPRVACRGYRGGVAVGGRRKRACLARAKAGLQVSSSAGKPSAGGGALPKKVQGRRRGLPEVDPNLIPMHFLDLNYDVLLRTLTFLDVTSIMRCTEVCTAFQRLVQSKHVWLAVVHNLGRRNLLSLPPRDTLLGYSATQLIQEVKRAVFGPWTWAPTSSRAPAVRRRIHVSMSGPSTSSASEPTLLFGDRHLLVKRGTGCEIWDVAENRPVWARDGVIRSNMLARPVQNGTELLIALWSGRPSPLARDPKRLDCNILMRTLVLDLKTNYETPLLPIQLPRNFTKFSDVVMADDFWAADVEWFGHGAGWYSGVLIVNWRDYIFVLLRYRLAHKKLLPGHLLALTKAAEASDVVLYPWAAFDPHWQPLNTITLARAAHLALRIPPLVLQRVEYPVLPGYRTPLMSVHDCLLNYGSYIVSTHTASTYSLPADSEICRLPSLHRYRLTLPTASYSVPVPLGWKKISSAGAINRVFMHSLTYAGYGLVVPSDSRPPTTQIVCRPATGEDAQEGTWTVPLPAQNFSGVCLSPNTGALTVCSAGGADVYYYDYNPLYYLVQFFRSVRQMVSPSILVQSSQNQAKAPSFQPPTPPELGRWITVTFESKTVDPSRRGWGALKG</sequence>
<comment type="caution">
    <text evidence="3">The sequence shown here is derived from an EMBL/GenBank/DDBJ whole genome shotgun (WGS) entry which is preliminary data.</text>
</comment>
<dbReference type="InterPro" id="IPR001810">
    <property type="entry name" value="F-box_dom"/>
</dbReference>
<evidence type="ECO:0000313" key="3">
    <source>
        <dbReference type="EMBL" id="KAJ7347384.1"/>
    </source>
</evidence>